<dbReference type="GO" id="GO:0043024">
    <property type="term" value="F:ribosomal small subunit binding"/>
    <property type="evidence" value="ECO:0007669"/>
    <property type="project" value="TreeGrafter"/>
</dbReference>
<dbReference type="InterPro" id="IPR006073">
    <property type="entry name" value="GTP-bd"/>
</dbReference>
<proteinExistence type="inferred from homology"/>
<feature type="domain" description="KH type-2" evidence="11">
    <location>
        <begin position="207"/>
        <end position="285"/>
    </location>
</feature>
<dbReference type="GO" id="GO:0005829">
    <property type="term" value="C:cytosol"/>
    <property type="evidence" value="ECO:0007669"/>
    <property type="project" value="TreeGrafter"/>
</dbReference>
<keyword evidence="8" id="KW-0963">Cytoplasm</keyword>
<feature type="region of interest" description="G5" evidence="9">
    <location>
        <begin position="155"/>
        <end position="157"/>
    </location>
</feature>
<dbReference type="Gene3D" id="3.40.50.300">
    <property type="entry name" value="P-loop containing nucleotide triphosphate hydrolases"/>
    <property type="match status" value="1"/>
</dbReference>
<dbReference type="InterPro" id="IPR005225">
    <property type="entry name" value="Small_GTP-bd"/>
</dbReference>
<evidence type="ECO:0000259" key="11">
    <source>
        <dbReference type="PROSITE" id="PS50823"/>
    </source>
</evidence>
<gene>
    <name evidence="8 13" type="primary">era</name>
    <name evidence="13" type="ORF">DSOUD_1936</name>
</gene>
<evidence type="ECO:0000259" key="12">
    <source>
        <dbReference type="PROSITE" id="PS51713"/>
    </source>
</evidence>
<evidence type="ECO:0000256" key="1">
    <source>
        <dbReference type="ARBA" id="ARBA00007921"/>
    </source>
</evidence>
<dbReference type="InterPro" id="IPR005662">
    <property type="entry name" value="GTPase_Era-like"/>
</dbReference>
<evidence type="ECO:0000313" key="13">
    <source>
        <dbReference type="EMBL" id="ALC16707.1"/>
    </source>
</evidence>
<dbReference type="InterPro" id="IPR004044">
    <property type="entry name" value="KH_dom_type_2"/>
</dbReference>
<feature type="region of interest" description="G3" evidence="9">
    <location>
        <begin position="64"/>
        <end position="67"/>
    </location>
</feature>
<evidence type="ECO:0000256" key="9">
    <source>
        <dbReference type="PROSITE-ProRule" id="PRU01050"/>
    </source>
</evidence>
<keyword evidence="4" id="KW-0997">Cell inner membrane</keyword>
<feature type="region of interest" description="G2" evidence="9">
    <location>
        <begin position="43"/>
        <end position="47"/>
    </location>
</feature>
<keyword evidence="3 8" id="KW-0690">Ribosome biogenesis</keyword>
<evidence type="ECO:0000313" key="14">
    <source>
        <dbReference type="Proteomes" id="UP000057158"/>
    </source>
</evidence>
<dbReference type="GO" id="GO:0003924">
    <property type="term" value="F:GTPase activity"/>
    <property type="evidence" value="ECO:0007669"/>
    <property type="project" value="UniProtKB-UniRule"/>
</dbReference>
<feature type="region of interest" description="G1" evidence="9">
    <location>
        <begin position="17"/>
        <end position="24"/>
    </location>
</feature>
<dbReference type="PANTHER" id="PTHR42698:SF1">
    <property type="entry name" value="GTPASE ERA, MITOCHONDRIAL"/>
    <property type="match status" value="1"/>
</dbReference>
<name>A0A0M4DIF6_9BACT</name>
<keyword evidence="7 8" id="KW-0342">GTP-binding</keyword>
<dbReference type="NCBIfam" id="NF000908">
    <property type="entry name" value="PRK00089.1"/>
    <property type="match status" value="1"/>
</dbReference>
<keyword evidence="8" id="KW-0699">rRNA-binding</keyword>
<dbReference type="FunFam" id="3.40.50.300:FF:000094">
    <property type="entry name" value="GTPase Era"/>
    <property type="match status" value="1"/>
</dbReference>
<feature type="binding site" evidence="8">
    <location>
        <begin position="64"/>
        <end position="68"/>
    </location>
    <ligand>
        <name>GTP</name>
        <dbReference type="ChEBI" id="CHEBI:37565"/>
    </ligand>
</feature>
<keyword evidence="8" id="KW-1003">Cell membrane</keyword>
<dbReference type="GO" id="GO:0005525">
    <property type="term" value="F:GTP binding"/>
    <property type="evidence" value="ECO:0007669"/>
    <property type="project" value="UniProtKB-UniRule"/>
</dbReference>
<dbReference type="PANTHER" id="PTHR42698">
    <property type="entry name" value="GTPASE ERA"/>
    <property type="match status" value="1"/>
</dbReference>
<dbReference type="HAMAP" id="MF_00367">
    <property type="entry name" value="GTPase_Era"/>
    <property type="match status" value="1"/>
</dbReference>
<dbReference type="STRING" id="1603606.DSOUD_1936"/>
<dbReference type="GO" id="GO:0070181">
    <property type="term" value="F:small ribosomal subunit rRNA binding"/>
    <property type="evidence" value="ECO:0007669"/>
    <property type="project" value="UniProtKB-UniRule"/>
</dbReference>
<dbReference type="InterPro" id="IPR027417">
    <property type="entry name" value="P-loop_NTPase"/>
</dbReference>
<evidence type="ECO:0000256" key="8">
    <source>
        <dbReference type="HAMAP-Rule" id="MF_00367"/>
    </source>
</evidence>
<evidence type="ECO:0000256" key="7">
    <source>
        <dbReference type="ARBA" id="ARBA00023134"/>
    </source>
</evidence>
<feature type="domain" description="Era-type G" evidence="12">
    <location>
        <begin position="9"/>
        <end position="176"/>
    </location>
</feature>
<dbReference type="PRINTS" id="PR00326">
    <property type="entry name" value="GTP1OBG"/>
</dbReference>
<evidence type="ECO:0000256" key="6">
    <source>
        <dbReference type="ARBA" id="ARBA00022884"/>
    </source>
</evidence>
<comment type="subunit">
    <text evidence="8">Monomer.</text>
</comment>
<dbReference type="GO" id="GO:0000028">
    <property type="term" value="P:ribosomal small subunit assembly"/>
    <property type="evidence" value="ECO:0007669"/>
    <property type="project" value="TreeGrafter"/>
</dbReference>
<organism evidence="13 14">
    <name type="scientific">Desulfuromonas soudanensis</name>
    <dbReference type="NCBI Taxonomy" id="1603606"/>
    <lineage>
        <taxon>Bacteria</taxon>
        <taxon>Pseudomonadati</taxon>
        <taxon>Thermodesulfobacteriota</taxon>
        <taxon>Desulfuromonadia</taxon>
        <taxon>Desulfuromonadales</taxon>
        <taxon>Desulfuromonadaceae</taxon>
        <taxon>Desulfuromonas</taxon>
    </lineage>
</organism>
<dbReference type="SUPFAM" id="SSF54814">
    <property type="entry name" value="Prokaryotic type KH domain (KH-domain type II)"/>
    <property type="match status" value="1"/>
</dbReference>
<keyword evidence="6 8" id="KW-0694">RNA-binding</keyword>
<dbReference type="SUPFAM" id="SSF52540">
    <property type="entry name" value="P-loop containing nucleoside triphosphate hydrolases"/>
    <property type="match status" value="1"/>
</dbReference>
<dbReference type="Pfam" id="PF01926">
    <property type="entry name" value="MMR_HSR1"/>
    <property type="match status" value="1"/>
</dbReference>
<dbReference type="Pfam" id="PF07650">
    <property type="entry name" value="KH_2"/>
    <property type="match status" value="1"/>
</dbReference>
<protein>
    <recommendedName>
        <fullName evidence="2 8">GTPase Era</fullName>
    </recommendedName>
</protein>
<comment type="subcellular location">
    <subcellularLocation>
        <location evidence="8">Cytoplasm</location>
    </subcellularLocation>
    <subcellularLocation>
        <location evidence="8">Cell membrane</location>
        <topology evidence="8">Peripheral membrane protein</topology>
    </subcellularLocation>
</comment>
<keyword evidence="5 8" id="KW-0547">Nucleotide-binding</keyword>
<dbReference type="CDD" id="cd22534">
    <property type="entry name" value="KH-II_Era"/>
    <property type="match status" value="1"/>
</dbReference>
<dbReference type="InterPro" id="IPR009019">
    <property type="entry name" value="KH_sf_prok-type"/>
</dbReference>
<feature type="binding site" evidence="8">
    <location>
        <begin position="126"/>
        <end position="129"/>
    </location>
    <ligand>
        <name>GTP</name>
        <dbReference type="ChEBI" id="CHEBI:37565"/>
    </ligand>
</feature>
<dbReference type="Gene3D" id="3.30.300.20">
    <property type="match status" value="1"/>
</dbReference>
<evidence type="ECO:0000256" key="5">
    <source>
        <dbReference type="ARBA" id="ARBA00022741"/>
    </source>
</evidence>
<comment type="similarity">
    <text evidence="1 8 9 10">Belongs to the TRAFAC class TrmE-Era-EngA-EngB-Septin-like GTPase superfamily. Era GTPase family.</text>
</comment>
<accession>A0A0M4DIF6</accession>
<dbReference type="CDD" id="cd04163">
    <property type="entry name" value="Era"/>
    <property type="match status" value="1"/>
</dbReference>
<keyword evidence="14" id="KW-1185">Reference proteome</keyword>
<dbReference type="NCBIfam" id="TIGR00231">
    <property type="entry name" value="small_GTP"/>
    <property type="match status" value="1"/>
</dbReference>
<evidence type="ECO:0000256" key="3">
    <source>
        <dbReference type="ARBA" id="ARBA00022517"/>
    </source>
</evidence>
<dbReference type="EMBL" id="CP010802">
    <property type="protein sequence ID" value="ALC16707.1"/>
    <property type="molecule type" value="Genomic_DNA"/>
</dbReference>
<evidence type="ECO:0000256" key="4">
    <source>
        <dbReference type="ARBA" id="ARBA00022519"/>
    </source>
</evidence>
<dbReference type="KEGG" id="des:DSOUD_1936"/>
<dbReference type="Proteomes" id="UP000057158">
    <property type="component" value="Chromosome"/>
</dbReference>
<evidence type="ECO:0000256" key="10">
    <source>
        <dbReference type="RuleBase" id="RU003761"/>
    </source>
</evidence>
<dbReference type="InterPro" id="IPR030388">
    <property type="entry name" value="G_ERA_dom"/>
</dbReference>
<dbReference type="NCBIfam" id="TIGR00436">
    <property type="entry name" value="era"/>
    <property type="match status" value="1"/>
</dbReference>
<feature type="region of interest" description="G4" evidence="9">
    <location>
        <begin position="126"/>
        <end position="129"/>
    </location>
</feature>
<dbReference type="GO" id="GO:0005886">
    <property type="term" value="C:plasma membrane"/>
    <property type="evidence" value="ECO:0007669"/>
    <property type="project" value="UniProtKB-SubCell"/>
</dbReference>
<dbReference type="InterPro" id="IPR015946">
    <property type="entry name" value="KH_dom-like_a/b"/>
</dbReference>
<keyword evidence="8" id="KW-0472">Membrane</keyword>
<feature type="binding site" evidence="8">
    <location>
        <begin position="17"/>
        <end position="24"/>
    </location>
    <ligand>
        <name>GTP</name>
        <dbReference type="ChEBI" id="CHEBI:37565"/>
    </ligand>
</feature>
<evidence type="ECO:0000256" key="2">
    <source>
        <dbReference type="ARBA" id="ARBA00020484"/>
    </source>
</evidence>
<dbReference type="PROSITE" id="PS51713">
    <property type="entry name" value="G_ERA"/>
    <property type="match status" value="1"/>
</dbReference>
<sequence length="300" mass="33192">MNTTDSNFRSGFVSIIGRPNVGKSTLLNKILGQKIAITTSKPQTTRNRILGIHNLEKGQILFLDTPGIHRGKGRLNRFMVDQAISACSDVDLILFLVEANDPLGGGDDFILDLISKGGSPVVLLINKIDLVPRPALLALIDAYAKKFSFRAIIPISGLKGDGVDTLPGIILDLLPEGPRYYPEDMITDLPERFIVGEMIREQVLKQTRDEVPYGVAVTVESFEEKPEKNLIVIGAVIRVDRDSHKSILLGKGGAMIRSIGKAARIDIERLLGHRVFLELFVKVEKNWTDSERLLKELGYQ</sequence>
<comment type="function">
    <text evidence="8">An essential GTPase that binds both GDP and GTP, with rapid nucleotide exchange. Plays a role in 16S rRNA processing and 30S ribosomal subunit biogenesis and possibly also in cell cycle regulation and energy metabolism.</text>
</comment>
<dbReference type="FunFam" id="3.30.300.20:FF:000003">
    <property type="entry name" value="GTPase Era"/>
    <property type="match status" value="1"/>
</dbReference>
<dbReference type="AlphaFoldDB" id="A0A0M4DIF6"/>
<dbReference type="PROSITE" id="PS50823">
    <property type="entry name" value="KH_TYPE_2"/>
    <property type="match status" value="1"/>
</dbReference>
<reference evidence="13 14" key="1">
    <citation type="submission" date="2015-07" db="EMBL/GenBank/DDBJ databases">
        <title>Isolation and Genomic Characterization of a Novel Halophilic Metal-Reducing Deltaproteobacterium from the Deep Subsurface.</title>
        <authorList>
            <person name="Badalamenti J.P."/>
            <person name="Summers Z.M."/>
            <person name="Gralnick J.A."/>
            <person name="Bond D.R."/>
        </authorList>
    </citation>
    <scope>NUCLEOTIDE SEQUENCE [LARGE SCALE GENOMIC DNA]</scope>
    <source>
        <strain evidence="13 14">WTL</strain>
    </source>
</reference>
<dbReference type="PATRIC" id="fig|1603606.3.peg.2096"/>